<organism evidence="1 2">
    <name type="scientific">Perkinsus chesapeaki</name>
    <name type="common">Clam parasite</name>
    <name type="synonym">Perkinsus andrewsi</name>
    <dbReference type="NCBI Taxonomy" id="330153"/>
    <lineage>
        <taxon>Eukaryota</taxon>
        <taxon>Sar</taxon>
        <taxon>Alveolata</taxon>
        <taxon>Perkinsozoa</taxon>
        <taxon>Perkinsea</taxon>
        <taxon>Perkinsida</taxon>
        <taxon>Perkinsidae</taxon>
        <taxon>Perkinsus</taxon>
    </lineage>
</organism>
<dbReference type="OrthoDB" id="10427174at2759"/>
<accession>A0A7J6MNI9</accession>
<dbReference type="Proteomes" id="UP000591131">
    <property type="component" value="Unassembled WGS sequence"/>
</dbReference>
<evidence type="ECO:0000313" key="2">
    <source>
        <dbReference type="Proteomes" id="UP000591131"/>
    </source>
</evidence>
<dbReference type="EMBL" id="JAAPAO010000089">
    <property type="protein sequence ID" value="KAF4673159.1"/>
    <property type="molecule type" value="Genomic_DNA"/>
</dbReference>
<reference evidence="1 2" key="1">
    <citation type="submission" date="2020-04" db="EMBL/GenBank/DDBJ databases">
        <title>Perkinsus chesapeaki whole genome sequence.</title>
        <authorList>
            <person name="Bogema D.R."/>
        </authorList>
    </citation>
    <scope>NUCLEOTIDE SEQUENCE [LARGE SCALE GENOMIC DNA]</scope>
    <source>
        <strain evidence="1">ATCC PRA-425</strain>
    </source>
</reference>
<dbReference type="AlphaFoldDB" id="A0A7J6MNI9"/>
<name>A0A7J6MNI9_PERCH</name>
<gene>
    <name evidence="1" type="ORF">FOL47_010867</name>
</gene>
<comment type="caution">
    <text evidence="1">The sequence shown here is derived from an EMBL/GenBank/DDBJ whole genome shotgun (WGS) entry which is preliminary data.</text>
</comment>
<sequence>MASSSEYSFSDVSSLPSYYYPIATGRTADIPIEMEGGSAVITSEPQRCPLLLRESIIRASLTTDTPSQREDIFLRRSLCRESKRMALLAALRMGKGMVRGVLMRRGSTRIGEDVARRGPLPPTVHPADKRRVSVLYDLGRLMWMAEVELELTVERELSIMATSLLGTTGLNHYHRHQVERDLTGVDIRGRAESDAFDGFNVEAAKERRFGGDHLADSTSSMLAEIAEMKRELRREVRVVAKRLESVERNVQMGSGMGWMTGGKELCCEEEVRAMDLGRILQKQEERVLRLVGHMVEQLLLSKSQDARMIRESAEVKSRAIELSPLKVGLDEASEGIQRGDVTGLEKALRSMRERIRATQEISGACSIEGPKCEGMPSSIKSMTNLASPSSQSISDGSGVKVGSAVPVAEGVSGGVRDDDEGGSLDADITELVGHWRD</sequence>
<evidence type="ECO:0000313" key="1">
    <source>
        <dbReference type="EMBL" id="KAF4673159.1"/>
    </source>
</evidence>
<proteinExistence type="predicted"/>
<protein>
    <submittedName>
        <fullName evidence="1">Uncharacterized protein</fullName>
    </submittedName>
</protein>
<keyword evidence="2" id="KW-1185">Reference proteome</keyword>